<evidence type="ECO:0000313" key="6">
    <source>
        <dbReference type="EMBL" id="KAK7071782.1"/>
    </source>
</evidence>
<dbReference type="AlphaFoldDB" id="A0AAN9A6P0"/>
<dbReference type="PANTHER" id="PTHR19282:SF544">
    <property type="entry name" value="TETRASPANIN"/>
    <property type="match status" value="1"/>
</dbReference>
<evidence type="ECO:0000256" key="3">
    <source>
        <dbReference type="ARBA" id="ARBA00022989"/>
    </source>
</evidence>
<dbReference type="PANTHER" id="PTHR19282">
    <property type="entry name" value="TETRASPANIN"/>
    <property type="match status" value="1"/>
</dbReference>
<sequence>MAVAKYLAFAAFIIFAGSGIAVGYTGGSLLTAYVAYLSPWIPRWLWMAVAAIMSLGVGITATSIAGAISTLAPNPRAFKICLSLLLLMVITELSGTTLVYRRQHALNLALSTFMNESMESSALTYGNDSSNTALWDEIQTEMNCCGVEDYRDWFATSFGNGTDVPDTCCLLIAEGCGKGIANVVDPADDIIEEGCLPTIMHDISTDYHSLSKAVWLPVCAMHVALIVLLIASSMFLQESYTATNLQVYSVTTFPTSANHKYCPLDNC</sequence>
<evidence type="ECO:0000256" key="5">
    <source>
        <dbReference type="SAM" id="Phobius"/>
    </source>
</evidence>
<dbReference type="InterPro" id="IPR008952">
    <property type="entry name" value="Tetraspanin_EC2_sf"/>
</dbReference>
<keyword evidence="4 5" id="KW-0472">Membrane</keyword>
<feature type="transmembrane region" description="Helical" evidence="5">
    <location>
        <begin position="7"/>
        <end position="24"/>
    </location>
</feature>
<evidence type="ECO:0000256" key="2">
    <source>
        <dbReference type="ARBA" id="ARBA00022692"/>
    </source>
</evidence>
<evidence type="ECO:0000256" key="4">
    <source>
        <dbReference type="ARBA" id="ARBA00023136"/>
    </source>
</evidence>
<feature type="transmembrane region" description="Helical" evidence="5">
    <location>
        <begin position="44"/>
        <end position="68"/>
    </location>
</feature>
<keyword evidence="7" id="KW-1185">Reference proteome</keyword>
<feature type="transmembrane region" description="Helical" evidence="5">
    <location>
        <begin position="214"/>
        <end position="236"/>
    </location>
</feature>
<dbReference type="Gene3D" id="1.10.1450.10">
    <property type="entry name" value="Tetraspanin"/>
    <property type="match status" value="1"/>
</dbReference>
<dbReference type="GO" id="GO:0005886">
    <property type="term" value="C:plasma membrane"/>
    <property type="evidence" value="ECO:0007669"/>
    <property type="project" value="TreeGrafter"/>
</dbReference>
<dbReference type="SUPFAM" id="SSF48652">
    <property type="entry name" value="Tetraspanin"/>
    <property type="match status" value="1"/>
</dbReference>
<protein>
    <submittedName>
        <fullName evidence="6">Tetraspanin-9</fullName>
    </submittedName>
</protein>
<reference evidence="6 7" key="1">
    <citation type="submission" date="2023-11" db="EMBL/GenBank/DDBJ databases">
        <title>Halocaridina rubra genome assembly.</title>
        <authorList>
            <person name="Smith C."/>
        </authorList>
    </citation>
    <scope>NUCLEOTIDE SEQUENCE [LARGE SCALE GENOMIC DNA]</scope>
    <source>
        <strain evidence="6">EP-1</strain>
        <tissue evidence="6">Whole</tissue>
    </source>
</reference>
<evidence type="ECO:0000256" key="1">
    <source>
        <dbReference type="ARBA" id="ARBA00004141"/>
    </source>
</evidence>
<dbReference type="EMBL" id="JAXCGZ010013935">
    <property type="protein sequence ID" value="KAK7071782.1"/>
    <property type="molecule type" value="Genomic_DNA"/>
</dbReference>
<evidence type="ECO:0000313" key="7">
    <source>
        <dbReference type="Proteomes" id="UP001381693"/>
    </source>
</evidence>
<dbReference type="Proteomes" id="UP001381693">
    <property type="component" value="Unassembled WGS sequence"/>
</dbReference>
<dbReference type="Pfam" id="PF00335">
    <property type="entry name" value="Tetraspanin"/>
    <property type="match status" value="1"/>
</dbReference>
<gene>
    <name evidence="6" type="primary">TSPAN9_3</name>
    <name evidence="6" type="ORF">SK128_026080</name>
</gene>
<organism evidence="6 7">
    <name type="scientific">Halocaridina rubra</name>
    <name type="common">Hawaiian red shrimp</name>
    <dbReference type="NCBI Taxonomy" id="373956"/>
    <lineage>
        <taxon>Eukaryota</taxon>
        <taxon>Metazoa</taxon>
        <taxon>Ecdysozoa</taxon>
        <taxon>Arthropoda</taxon>
        <taxon>Crustacea</taxon>
        <taxon>Multicrustacea</taxon>
        <taxon>Malacostraca</taxon>
        <taxon>Eumalacostraca</taxon>
        <taxon>Eucarida</taxon>
        <taxon>Decapoda</taxon>
        <taxon>Pleocyemata</taxon>
        <taxon>Caridea</taxon>
        <taxon>Atyoidea</taxon>
        <taxon>Atyidae</taxon>
        <taxon>Halocaridina</taxon>
    </lineage>
</organism>
<proteinExistence type="predicted"/>
<keyword evidence="3 5" id="KW-1133">Transmembrane helix</keyword>
<accession>A0AAN9A6P0</accession>
<feature type="transmembrane region" description="Helical" evidence="5">
    <location>
        <begin position="80"/>
        <end position="100"/>
    </location>
</feature>
<name>A0AAN9A6P0_HALRR</name>
<dbReference type="InterPro" id="IPR018499">
    <property type="entry name" value="Tetraspanin/Peripherin"/>
</dbReference>
<keyword evidence="2 5" id="KW-0812">Transmembrane</keyword>
<comment type="subcellular location">
    <subcellularLocation>
        <location evidence="1">Membrane</location>
        <topology evidence="1">Multi-pass membrane protein</topology>
    </subcellularLocation>
</comment>
<comment type="caution">
    <text evidence="6">The sequence shown here is derived from an EMBL/GenBank/DDBJ whole genome shotgun (WGS) entry which is preliminary data.</text>
</comment>